<evidence type="ECO:0000256" key="3">
    <source>
        <dbReference type="ARBA" id="ARBA00022448"/>
    </source>
</evidence>
<feature type="region of interest" description="Disordered" evidence="11">
    <location>
        <begin position="385"/>
        <end position="454"/>
    </location>
</feature>
<evidence type="ECO:0000256" key="8">
    <source>
        <dbReference type="ARBA" id="ARBA00023136"/>
    </source>
</evidence>
<keyword evidence="9" id="KW-0998">Cell outer membrane</keyword>
<evidence type="ECO:0000256" key="6">
    <source>
        <dbReference type="ARBA" id="ARBA00022729"/>
    </source>
</evidence>
<dbReference type="InterPro" id="IPR013356">
    <property type="entry name" value="T2SS_GspD"/>
</dbReference>
<evidence type="ECO:0000259" key="12">
    <source>
        <dbReference type="Pfam" id="PF00263"/>
    </source>
</evidence>
<dbReference type="Pfam" id="PF00263">
    <property type="entry name" value="Secretin"/>
    <property type="match status" value="1"/>
</dbReference>
<gene>
    <name evidence="15" type="primary">gspD</name>
    <name evidence="15" type="ORF">R0137_14915</name>
</gene>
<sequence length="788" mass="83021">MKDTVESSPQMTRARLASFTALCVVLSTVLTGCASQDLQQMARSETVLLGEPGAVEGRPEPVTPPESASGSPLAVSAQELADKQSESRAEPVLYRGTDQQVRLPEPQQTVKFIGDDVSLNFEQAPLDEVVHAVVGDILQLDYIVDRPIQGKVTLRTRTPIPRAELLVVLESLLKAHDALMIRGDDGRYLITGSQQAMNLRPDVTSAEDIAAGYSTMVIPLQFISAKAMARILEPLADEDAFVRVDNTRALLMMAGTREQLSGWLEIVSTFDVDLLAGMSVGMFPLENSSVNETLAAVETLMDAAGGEGGDITGIVRVLPMERLNSILVVTPRAHYLDRVGNWIERIDVDPNARFEKRLYVYPVQNTTATRLAELLNSIYSGATTGSGSSGLQGSSRTPGDQAAVAPGMSPESIGGGSSGLGGSGSGSGSGSSLGSGLGTSGSASSSNYSSSGGAGSGQGARAAAAAMTSVSMGGMGNSVGMNRLADVRVVADEENNALMIYADGKQYNIVKDALKQLDVVATQVIIEASIMEVQLIDELRYGLEWTFKNGLGSNYDGLGTLAAGAAGPAAAAGFSYTVTNSLGDISAVLNALSEESLINVISSPSVMVLDNHTAFISVGDQVPVLQGQTITNGGNSVQNITYRDTGVQLSVKPSVNAGGLVTMDIEQSVIDVGSIDSATGQRAFLDRTINSRVAVRSSESVVLGGLIRENSSLGDSGVPILREIPLVGSLFGTTTTDSRRTELLVIITPRALYNEEELRAVSDEMREQVRFMELVRDPPRSGVMTYKK</sequence>
<comment type="similarity">
    <text evidence="2">Belongs to the bacterial secretin family. GSP D subfamily.</text>
</comment>
<evidence type="ECO:0000259" key="13">
    <source>
        <dbReference type="Pfam" id="PF03958"/>
    </source>
</evidence>
<dbReference type="Gene3D" id="3.30.1370.120">
    <property type="match status" value="3"/>
</dbReference>
<dbReference type="InterPro" id="IPR049371">
    <property type="entry name" value="GspD-like_N0"/>
</dbReference>
<evidence type="ECO:0000256" key="10">
    <source>
        <dbReference type="RuleBase" id="RU004004"/>
    </source>
</evidence>
<evidence type="ECO:0000313" key="15">
    <source>
        <dbReference type="EMBL" id="WOJ96523.1"/>
    </source>
</evidence>
<evidence type="ECO:0000256" key="4">
    <source>
        <dbReference type="ARBA" id="ARBA00022452"/>
    </source>
</evidence>
<feature type="domain" description="Type II/III secretion system secretin-like" evidence="12">
    <location>
        <begin position="591"/>
        <end position="750"/>
    </location>
</feature>
<dbReference type="PANTHER" id="PTHR30332:SF25">
    <property type="entry name" value="SECRETIN XPSD"/>
    <property type="match status" value="1"/>
</dbReference>
<keyword evidence="16" id="KW-1185">Reference proteome</keyword>
<proteinExistence type="inferred from homology"/>
<dbReference type="InterPro" id="IPR005644">
    <property type="entry name" value="NolW-like"/>
</dbReference>
<feature type="domain" description="NolW-like" evidence="13">
    <location>
        <begin position="360"/>
        <end position="522"/>
    </location>
</feature>
<dbReference type="InterPro" id="IPR050810">
    <property type="entry name" value="Bact_Secretion_Sys_Channel"/>
</dbReference>
<evidence type="ECO:0000313" key="16">
    <source>
        <dbReference type="Proteomes" id="UP001626549"/>
    </source>
</evidence>
<dbReference type="RefSeq" id="WP_407327200.1">
    <property type="nucleotide sequence ID" value="NZ_CP136865.1"/>
</dbReference>
<keyword evidence="7" id="KW-0653">Protein transport</keyword>
<evidence type="ECO:0000256" key="5">
    <source>
        <dbReference type="ARBA" id="ARBA00022692"/>
    </source>
</evidence>
<evidence type="ECO:0000256" key="1">
    <source>
        <dbReference type="ARBA" id="ARBA00004442"/>
    </source>
</evidence>
<dbReference type="PANTHER" id="PTHR30332">
    <property type="entry name" value="PROBABLE GENERAL SECRETION PATHWAY PROTEIN D"/>
    <property type="match status" value="1"/>
</dbReference>
<dbReference type="Gene3D" id="3.55.50.30">
    <property type="match status" value="1"/>
</dbReference>
<keyword evidence="6" id="KW-0732">Signal</keyword>
<dbReference type="InterPro" id="IPR001775">
    <property type="entry name" value="GspD/PilQ"/>
</dbReference>
<dbReference type="Proteomes" id="UP001626549">
    <property type="component" value="Chromosome"/>
</dbReference>
<feature type="compositionally biased region" description="Low complexity" evidence="11">
    <location>
        <begin position="385"/>
        <end position="397"/>
    </location>
</feature>
<dbReference type="NCBIfam" id="TIGR02517">
    <property type="entry name" value="type_II_gspD"/>
    <property type="match status" value="1"/>
</dbReference>
<reference evidence="15 16" key="1">
    <citation type="submission" date="2023-10" db="EMBL/GenBank/DDBJ databases">
        <title>Two novel species belonging to the OM43/NOR5 clade.</title>
        <authorList>
            <person name="Park M."/>
        </authorList>
    </citation>
    <scope>NUCLEOTIDE SEQUENCE [LARGE SCALE GENOMIC DNA]</scope>
    <source>
        <strain evidence="15 16">IMCC45268</strain>
    </source>
</reference>
<dbReference type="InterPro" id="IPR004846">
    <property type="entry name" value="T2SS/T3SS_dom"/>
</dbReference>
<name>A0ABZ0IAH3_9GAMM</name>
<feature type="compositionally biased region" description="Low complexity" evidence="11">
    <location>
        <begin position="440"/>
        <end position="451"/>
    </location>
</feature>
<feature type="compositionally biased region" description="Basic and acidic residues" evidence="11">
    <location>
        <begin position="80"/>
        <end position="89"/>
    </location>
</feature>
<feature type="region of interest" description="Disordered" evidence="11">
    <location>
        <begin position="52"/>
        <end position="89"/>
    </location>
</feature>
<dbReference type="Pfam" id="PF21305">
    <property type="entry name" value="type_II_gspD_N0"/>
    <property type="match status" value="1"/>
</dbReference>
<organism evidence="15 16">
    <name type="scientific">Congregibacter brevis</name>
    <dbReference type="NCBI Taxonomy" id="3081201"/>
    <lineage>
        <taxon>Bacteria</taxon>
        <taxon>Pseudomonadati</taxon>
        <taxon>Pseudomonadota</taxon>
        <taxon>Gammaproteobacteria</taxon>
        <taxon>Cellvibrionales</taxon>
        <taxon>Halieaceae</taxon>
        <taxon>Congregibacter</taxon>
    </lineage>
</organism>
<dbReference type="EMBL" id="CP136865">
    <property type="protein sequence ID" value="WOJ96523.1"/>
    <property type="molecule type" value="Genomic_DNA"/>
</dbReference>
<keyword evidence="5" id="KW-0812">Transmembrane</keyword>
<dbReference type="Pfam" id="PF03958">
    <property type="entry name" value="Secretin_N"/>
    <property type="match status" value="1"/>
</dbReference>
<evidence type="ECO:0000256" key="11">
    <source>
        <dbReference type="SAM" id="MobiDB-lite"/>
    </source>
</evidence>
<evidence type="ECO:0000256" key="9">
    <source>
        <dbReference type="ARBA" id="ARBA00023237"/>
    </source>
</evidence>
<evidence type="ECO:0000256" key="7">
    <source>
        <dbReference type="ARBA" id="ARBA00022927"/>
    </source>
</evidence>
<keyword evidence="8" id="KW-0472">Membrane</keyword>
<accession>A0ABZ0IAH3</accession>
<feature type="compositionally biased region" description="Gly residues" evidence="11">
    <location>
        <begin position="413"/>
        <end position="439"/>
    </location>
</feature>
<dbReference type="PRINTS" id="PR00811">
    <property type="entry name" value="BCTERIALGSPD"/>
</dbReference>
<feature type="domain" description="GspD-like N0" evidence="14">
    <location>
        <begin position="119"/>
        <end position="186"/>
    </location>
</feature>
<comment type="subcellular location">
    <subcellularLocation>
        <location evidence="1 10">Cell outer membrane</location>
    </subcellularLocation>
</comment>
<keyword evidence="3 10" id="KW-0813">Transport</keyword>
<evidence type="ECO:0000256" key="2">
    <source>
        <dbReference type="ARBA" id="ARBA00006980"/>
    </source>
</evidence>
<protein>
    <submittedName>
        <fullName evidence="15">Type II secretion system secretin GspD</fullName>
    </submittedName>
</protein>
<evidence type="ECO:0000259" key="14">
    <source>
        <dbReference type="Pfam" id="PF21305"/>
    </source>
</evidence>
<keyword evidence="4" id="KW-1134">Transmembrane beta strand</keyword>
<dbReference type="InterPro" id="IPR038591">
    <property type="entry name" value="NolW-like_sf"/>
</dbReference>